<evidence type="ECO:0000259" key="7">
    <source>
        <dbReference type="Pfam" id="PF01180"/>
    </source>
</evidence>
<feature type="domain" description="Dihydroorotate dehydrogenase catalytic" evidence="7">
    <location>
        <begin position="89"/>
        <end position="289"/>
    </location>
</feature>
<dbReference type="InterPro" id="IPR005720">
    <property type="entry name" value="Dihydroorotate_DH_cat"/>
</dbReference>
<organism evidence="8 9">
    <name type="scientific">Candidatus Brevifilum fermentans</name>
    <dbReference type="NCBI Taxonomy" id="1986204"/>
    <lineage>
        <taxon>Bacteria</taxon>
        <taxon>Bacillati</taxon>
        <taxon>Chloroflexota</taxon>
        <taxon>Anaerolineae</taxon>
        <taxon>Anaerolineales</taxon>
        <taxon>Anaerolineaceae</taxon>
        <taxon>Candidatus Brevifilum</taxon>
    </lineage>
</organism>
<dbReference type="NCBIfam" id="NF005741">
    <property type="entry name" value="PRK07565.1"/>
    <property type="match status" value="1"/>
</dbReference>
<protein>
    <submittedName>
        <fullName evidence="8">Dihydroorotate dehydrogenase family protein</fullName>
    </submittedName>
</protein>
<dbReference type="SUPFAM" id="SSF51395">
    <property type="entry name" value="FMN-linked oxidoreductases"/>
    <property type="match status" value="1"/>
</dbReference>
<evidence type="ECO:0000256" key="1">
    <source>
        <dbReference type="ARBA" id="ARBA00001917"/>
    </source>
</evidence>
<dbReference type="PANTHER" id="PTHR48109:SF3">
    <property type="entry name" value="SLL0744 PROTEIN"/>
    <property type="match status" value="1"/>
</dbReference>
<dbReference type="PANTHER" id="PTHR48109">
    <property type="entry name" value="DIHYDROOROTATE DEHYDROGENASE (QUINONE), MITOCHONDRIAL-RELATED"/>
    <property type="match status" value="1"/>
</dbReference>
<dbReference type="KEGG" id="abat:CFX1CAM_0325"/>
<evidence type="ECO:0000256" key="2">
    <source>
        <dbReference type="ARBA" id="ARBA00004725"/>
    </source>
</evidence>
<dbReference type="InterPro" id="IPR050074">
    <property type="entry name" value="DHO_dehydrogenase"/>
</dbReference>
<dbReference type="AlphaFoldDB" id="A0A1Y6K181"/>
<dbReference type="Gene3D" id="3.20.20.70">
    <property type="entry name" value="Aldolase class I"/>
    <property type="match status" value="1"/>
</dbReference>
<evidence type="ECO:0000256" key="5">
    <source>
        <dbReference type="ARBA" id="ARBA00022975"/>
    </source>
</evidence>
<keyword evidence="3" id="KW-0285">Flavoprotein</keyword>
<dbReference type="EMBL" id="LT859958">
    <property type="protein sequence ID" value="SMX53391.1"/>
    <property type="molecule type" value="Genomic_DNA"/>
</dbReference>
<dbReference type="Proteomes" id="UP000195514">
    <property type="component" value="Chromosome I"/>
</dbReference>
<dbReference type="GO" id="GO:0004152">
    <property type="term" value="F:dihydroorotate dehydrogenase activity"/>
    <property type="evidence" value="ECO:0007669"/>
    <property type="project" value="InterPro"/>
</dbReference>
<name>A0A1Y6K181_9CHLR</name>
<gene>
    <name evidence="8" type="ORF">CFX1CAM_0325</name>
</gene>
<keyword evidence="5" id="KW-0665">Pyrimidine biosynthesis</keyword>
<evidence type="ECO:0000313" key="9">
    <source>
        <dbReference type="Proteomes" id="UP000195514"/>
    </source>
</evidence>
<dbReference type="CDD" id="cd04739">
    <property type="entry name" value="DHOD_like"/>
    <property type="match status" value="1"/>
</dbReference>
<proteinExistence type="predicted"/>
<dbReference type="InterPro" id="IPR012135">
    <property type="entry name" value="Dihydroorotate_DH_1_2"/>
</dbReference>
<evidence type="ECO:0000256" key="4">
    <source>
        <dbReference type="ARBA" id="ARBA00022643"/>
    </source>
</evidence>
<dbReference type="GO" id="GO:0044205">
    <property type="term" value="P:'de novo' UMP biosynthetic process"/>
    <property type="evidence" value="ECO:0007669"/>
    <property type="project" value="UniProtKB-UniPathway"/>
</dbReference>
<accession>A0A1Y6K181</accession>
<dbReference type="RefSeq" id="WP_087861329.1">
    <property type="nucleotide sequence ID" value="NZ_LT859958.1"/>
</dbReference>
<dbReference type="Pfam" id="PF01180">
    <property type="entry name" value="DHO_dh"/>
    <property type="match status" value="1"/>
</dbReference>
<evidence type="ECO:0000256" key="6">
    <source>
        <dbReference type="ARBA" id="ARBA00023002"/>
    </source>
</evidence>
<keyword evidence="4" id="KW-0288">FMN</keyword>
<keyword evidence="6" id="KW-0560">Oxidoreductase</keyword>
<comment type="cofactor">
    <cofactor evidence="1">
        <name>FMN</name>
        <dbReference type="ChEBI" id="CHEBI:58210"/>
    </cofactor>
</comment>
<dbReference type="InterPro" id="IPR013785">
    <property type="entry name" value="Aldolase_TIM"/>
</dbReference>
<sequence length="334" mass="36885">MTDLKTHYLGLELKNPLVAAASGLSKKVSTVKKMEDAGISAVVLYSLFEEQITHDSLAFNYFMEHGTERFAESLSYFPNLDRYNVSPDEYLEKIRQNKEAVDIPIIASLNGVSNSGWVEYAQKMVQAGADALELNTYYLPTNSDMKSVELEDNLIELVKAVCTHVQIPVSVKLSPYYTALPNLACRLADAGAQGLVLFNRFIQPDIDIEEMEVDPTLNLSTSAELLLPLRWTAILFGQVKADLALTSGVHTGVDLIKAVMAGANVAMVASEFVANGVGRATEMLAEMSTWMSAYDHPSVERMRGSMSQKHVKNPAVFERANYMKALQSFDNKMP</sequence>
<dbReference type="GO" id="GO:0006207">
    <property type="term" value="P:'de novo' pyrimidine nucleobase biosynthetic process"/>
    <property type="evidence" value="ECO:0007669"/>
    <property type="project" value="TreeGrafter"/>
</dbReference>
<reference evidence="9" key="1">
    <citation type="submission" date="2017-05" db="EMBL/GenBank/DDBJ databases">
        <authorList>
            <person name="Kirkegaard R."/>
            <person name="Mcilroy J S."/>
        </authorList>
    </citation>
    <scope>NUCLEOTIDE SEQUENCE [LARGE SCALE GENOMIC DNA]</scope>
</reference>
<keyword evidence="9" id="KW-1185">Reference proteome</keyword>
<evidence type="ECO:0000256" key="3">
    <source>
        <dbReference type="ARBA" id="ARBA00022630"/>
    </source>
</evidence>
<dbReference type="PIRSF" id="PIRSF000164">
    <property type="entry name" value="DHO_oxidase"/>
    <property type="match status" value="1"/>
</dbReference>
<evidence type="ECO:0000313" key="8">
    <source>
        <dbReference type="EMBL" id="SMX53391.1"/>
    </source>
</evidence>
<dbReference type="GO" id="GO:0005737">
    <property type="term" value="C:cytoplasm"/>
    <property type="evidence" value="ECO:0007669"/>
    <property type="project" value="InterPro"/>
</dbReference>
<dbReference type="UniPathway" id="UPA00070"/>
<comment type="pathway">
    <text evidence="2">Pyrimidine metabolism; UMP biosynthesis via de novo pathway.</text>
</comment>
<dbReference type="OrthoDB" id="9794954at2"/>